<proteinExistence type="predicted"/>
<dbReference type="Gene3D" id="2.30.40.10">
    <property type="entry name" value="Urease, subunit C, domain 1"/>
    <property type="match status" value="1"/>
</dbReference>
<feature type="domain" description="Amidohydrolase-related" evidence="1">
    <location>
        <begin position="66"/>
        <end position="423"/>
    </location>
</feature>
<reference evidence="2 3" key="1">
    <citation type="journal article" date="2018" name="Syst. Appl. Microbiol.">
        <title>A new symbiotic nanoarchaeote (Candidatus Nanoclepta minutus) and its host (Zestosphaera tikiterensis gen. nov., sp. nov.) from a New Zealand hot spring.</title>
        <authorList>
            <person name="St John E."/>
            <person name="Liu Y."/>
            <person name="Podar M."/>
            <person name="Stott M.B."/>
            <person name="Meneghin J."/>
            <person name="Chen Z."/>
            <person name="Lagutin K."/>
            <person name="Mitchell K."/>
            <person name="Reysenbach A.L."/>
        </authorList>
    </citation>
    <scope>NUCLEOTIDE SEQUENCE [LARGE SCALE GENOMIC DNA]</scope>
    <source>
        <strain evidence="2">NZ3</strain>
    </source>
</reference>
<dbReference type="InterPro" id="IPR006680">
    <property type="entry name" value="Amidohydro-rel"/>
</dbReference>
<dbReference type="PANTHER" id="PTHR43135:SF3">
    <property type="entry name" value="ALPHA-D-RIBOSE 1-METHYLPHOSPHONATE 5-TRIPHOSPHATE DIPHOSPHATASE"/>
    <property type="match status" value="1"/>
</dbReference>
<dbReference type="Proteomes" id="UP000244093">
    <property type="component" value="Unassembled WGS sequence"/>
</dbReference>
<protein>
    <submittedName>
        <fullName evidence="2">Amidohydrolase</fullName>
    </submittedName>
</protein>
<dbReference type="InterPro" id="IPR057744">
    <property type="entry name" value="OTAase-like"/>
</dbReference>
<comment type="caution">
    <text evidence="2">The sequence shown here is derived from an EMBL/GenBank/DDBJ whole genome shotgun (WGS) entry which is preliminary data.</text>
</comment>
<evidence type="ECO:0000313" key="2">
    <source>
        <dbReference type="EMBL" id="PUA33498.1"/>
    </source>
</evidence>
<dbReference type="SUPFAM" id="SSF51338">
    <property type="entry name" value="Composite domain of metallo-dependent hydrolases"/>
    <property type="match status" value="1"/>
</dbReference>
<dbReference type="CDD" id="cd01299">
    <property type="entry name" value="Met_dep_hydrolase_A"/>
    <property type="match status" value="1"/>
</dbReference>
<dbReference type="PANTHER" id="PTHR43135">
    <property type="entry name" value="ALPHA-D-RIBOSE 1-METHYLPHOSPHONATE 5-TRIPHOSPHATE DIPHOSPHATASE"/>
    <property type="match status" value="1"/>
</dbReference>
<evidence type="ECO:0000259" key="1">
    <source>
        <dbReference type="Pfam" id="PF01979"/>
    </source>
</evidence>
<evidence type="ECO:0000313" key="3">
    <source>
        <dbReference type="Proteomes" id="UP000244093"/>
    </source>
</evidence>
<dbReference type="AlphaFoldDB" id="A0A2R7Y7J6"/>
<organism evidence="2 3">
    <name type="scientific">Zestosphaera tikiterensis</name>
    <dbReference type="NCBI Taxonomy" id="1973259"/>
    <lineage>
        <taxon>Archaea</taxon>
        <taxon>Thermoproteota</taxon>
        <taxon>Thermoprotei</taxon>
        <taxon>Desulfurococcales</taxon>
        <taxon>Desulfurococcaceae</taxon>
        <taxon>Zestosphaera</taxon>
    </lineage>
</organism>
<dbReference type="InterPro" id="IPR011059">
    <property type="entry name" value="Metal-dep_hydrolase_composite"/>
</dbReference>
<sequence length="429" mass="46472">MSTTQKHSKTTVLDNVRIFDSKRKGIVENGVIVVERNRIKDLGVRGYVEIPYGDNVEIIDCKGMVALPGLIDAHLHITGFRSGDTVKEPLITPLGVFFARGVKDLEALINSGFTTVVDAGGVIALHLKMAVDEGTVVGPRIVAAGYPLSQTFGHGDVHYLPIEYVDVRTTKLLKPLTSLICDGVDECRKAARYTLREGADFIKVMATGGVLSERDRPEHRQFTLEELKAIVDEARAVGKFVHAHAQGKEGIINAIKAGVKVIAHAIYIDEEVSELAIDNDVVIVPTLSIVHKLMEIGREVGIPEWGLRKSEEVYDAHIANVRKAKKLGVKIATGTDFIGGPFRHGENALELKLFVEKLGMDPTEALISATKVAAEATGLKDVGELSPGKTADIILINGNPLMDINVMLNPNNIALVMKNGGIVKHLIKS</sequence>
<dbReference type="EMBL" id="NBVN01000002">
    <property type="protein sequence ID" value="PUA33498.1"/>
    <property type="molecule type" value="Genomic_DNA"/>
</dbReference>
<dbReference type="SUPFAM" id="SSF51556">
    <property type="entry name" value="Metallo-dependent hydrolases"/>
    <property type="match status" value="1"/>
</dbReference>
<dbReference type="Pfam" id="PF01979">
    <property type="entry name" value="Amidohydro_1"/>
    <property type="match status" value="1"/>
</dbReference>
<gene>
    <name evidence="2" type="ORF">B7O98_03515</name>
</gene>
<name>A0A2R7Y7J6_9CREN</name>
<dbReference type="Gene3D" id="3.20.20.140">
    <property type="entry name" value="Metal-dependent hydrolases"/>
    <property type="match status" value="1"/>
</dbReference>
<keyword evidence="2" id="KW-0378">Hydrolase</keyword>
<dbReference type="GO" id="GO:0016810">
    <property type="term" value="F:hydrolase activity, acting on carbon-nitrogen (but not peptide) bonds"/>
    <property type="evidence" value="ECO:0007669"/>
    <property type="project" value="InterPro"/>
</dbReference>
<dbReference type="InterPro" id="IPR051781">
    <property type="entry name" value="Metallo-dep_Hydrolase"/>
</dbReference>
<accession>A0A2R7Y7J6</accession>
<dbReference type="InterPro" id="IPR032466">
    <property type="entry name" value="Metal_Hydrolase"/>
</dbReference>